<accession>R7ZL90</accession>
<dbReference type="STRING" id="1232681.ADIS_4687"/>
<protein>
    <recommendedName>
        <fullName evidence="3">DUF4349 domain-containing protein</fullName>
    </recommendedName>
</protein>
<keyword evidence="2" id="KW-0812">Transmembrane</keyword>
<comment type="caution">
    <text evidence="4">The sequence shown here is derived from an EMBL/GenBank/DDBJ whole genome shotgun (WGS) entry which is preliminary data.</text>
</comment>
<keyword evidence="2" id="KW-1133">Transmembrane helix</keyword>
<evidence type="ECO:0000256" key="2">
    <source>
        <dbReference type="SAM" id="Phobius"/>
    </source>
</evidence>
<proteinExistence type="predicted"/>
<dbReference type="Pfam" id="PF14257">
    <property type="entry name" value="DUF4349"/>
    <property type="match status" value="1"/>
</dbReference>
<keyword evidence="1" id="KW-0175">Coiled coil</keyword>
<reference evidence="4 5" key="1">
    <citation type="submission" date="2013-02" db="EMBL/GenBank/DDBJ databases">
        <title>A novel strain isolated from Lonar lake, Maharashtra, India.</title>
        <authorList>
            <person name="Singh A."/>
        </authorList>
    </citation>
    <scope>NUCLEOTIDE SEQUENCE [LARGE SCALE GENOMIC DNA]</scope>
    <source>
        <strain evidence="4 5">AK24</strain>
    </source>
</reference>
<dbReference type="AlphaFoldDB" id="R7ZL90"/>
<evidence type="ECO:0000313" key="4">
    <source>
        <dbReference type="EMBL" id="EON74855.1"/>
    </source>
</evidence>
<feature type="domain" description="DUF4349" evidence="3">
    <location>
        <begin position="26"/>
        <end position="234"/>
    </location>
</feature>
<feature type="transmembrane region" description="Helical" evidence="2">
    <location>
        <begin position="209"/>
        <end position="233"/>
    </location>
</feature>
<sequence length="247" mass="28360">MLDIPITEQPPTSLEGAKVEEIPSEKIIRRGGIDFRSRDLEGDYQKLKGLLPTFQAFAENENKSASVHQKAYSLTIRVPSEQFDTLMSAISALAFRLDNRYSNREDVTGNYYDLQTRIKNKKALEERYLQLLKQASNVKDMLEIERALNETRTEIDRMEGRFVFLGNQVALSTLHVYLYENLSPGLTPVLDEGLGQSILVALTKGWQGFVLFLLWLVRVWPFLVLASVVVFFWRRRKLNNEGNSQSQ</sequence>
<evidence type="ECO:0000313" key="5">
    <source>
        <dbReference type="Proteomes" id="UP000013909"/>
    </source>
</evidence>
<name>R7ZL90_9BACT</name>
<evidence type="ECO:0000259" key="3">
    <source>
        <dbReference type="Pfam" id="PF14257"/>
    </source>
</evidence>
<dbReference type="Proteomes" id="UP000013909">
    <property type="component" value="Unassembled WGS sequence"/>
</dbReference>
<evidence type="ECO:0000256" key="1">
    <source>
        <dbReference type="SAM" id="Coils"/>
    </source>
</evidence>
<feature type="coiled-coil region" evidence="1">
    <location>
        <begin position="121"/>
        <end position="161"/>
    </location>
</feature>
<keyword evidence="5" id="KW-1185">Reference proteome</keyword>
<organism evidence="4 5">
    <name type="scientific">Lunatimonas lonarensis</name>
    <dbReference type="NCBI Taxonomy" id="1232681"/>
    <lineage>
        <taxon>Bacteria</taxon>
        <taxon>Pseudomonadati</taxon>
        <taxon>Bacteroidota</taxon>
        <taxon>Cytophagia</taxon>
        <taxon>Cytophagales</taxon>
        <taxon>Cyclobacteriaceae</taxon>
    </lineage>
</organism>
<gene>
    <name evidence="4" type="ORF">ADIS_4687</name>
</gene>
<keyword evidence="2" id="KW-0472">Membrane</keyword>
<dbReference type="InterPro" id="IPR025645">
    <property type="entry name" value="DUF4349"/>
</dbReference>
<dbReference type="EMBL" id="AQHR01000116">
    <property type="protein sequence ID" value="EON74855.1"/>
    <property type="molecule type" value="Genomic_DNA"/>
</dbReference>